<comment type="caution">
    <text evidence="3">The sequence shown here is derived from an EMBL/GenBank/DDBJ whole genome shotgun (WGS) entry which is preliminary data.</text>
</comment>
<dbReference type="Pfam" id="PF12770">
    <property type="entry name" value="CHAT"/>
    <property type="match status" value="1"/>
</dbReference>
<dbReference type="SMART" id="SM00028">
    <property type="entry name" value="TPR"/>
    <property type="match status" value="5"/>
</dbReference>
<sequence length="851" mass="94571">MKYLSKKLFSHLGLLLILCHMVGLLMAIGVHAVVSDRASPSADNPKITLLQTGKQFYQYGRFLEAINNWKAAAEAYGSSGDSLSQSLVLSYLALAYQQVGEFQLATEVMNRAIDLIEKQPNAQLTVAQVLNNQGQFYFVQAQPEAALETWKKAQQVYRRISDRIGEIGTQLNQARALQALGFYLRAKNILHQVATSLNSQPDSQLKVTALLNLGNILRVLGDFKAAQTNLEQSLAIAQKLQLLPEIQIALFSLGNLAQAREQPQVALQFYQQASGENSPVRLQTEIYQLELLVKLERLADGQALLAKIQTQLANLPPSKTKIYAQINLAECLVKLSANQVSAAAKILANAANEAKSLGNTRAESYALGRLGTLYEQTQQWDAAKNLTQQALILAQQIRAAEIAYLWQWQTARLLKVTGDKNGAISSYADAVNNLQSLRQDLAAINQDVQFSFRESVEPVYRELVDLLLQNNPNQSQLQQARLTIEGLKLAELANFFREACLDVQPRQIDQIDPTAAVIYPIILRDTADATLRERIEVILSLPGQPLRHYTTKLEKQQVETVISRMRQSMRRTAFAQERLTLAQEIYGWLIKPAVADLTKNNIQTLVFVLDGSLRNLPMAALHDGERYLIEQYKVAIAPGLQLLNPRPITRSHFKALLGGLTEGNEEFSPLPGVKAEVTEIGATVPATILLDRQFTTNALETKIKTLPFSVMHLATHGQFSSKAEETFILTWDGRIDVKELSTLLTNRELTDSAPIELLVLSACQTAKGDNRAALGLAGVAVRSGARSTLASLWMVSDESTTEFMVQFYQELLKPGVTKAEAVRRAQLHLLKQPEFNHPYFWASFILIGNWL</sequence>
<proteinExistence type="predicted"/>
<dbReference type="RefSeq" id="WP_226591935.1">
    <property type="nucleotide sequence ID" value="NZ_BLAY01000211.1"/>
</dbReference>
<evidence type="ECO:0000313" key="3">
    <source>
        <dbReference type="EMBL" id="GET43278.1"/>
    </source>
</evidence>
<reference evidence="3" key="1">
    <citation type="submission" date="2019-10" db="EMBL/GenBank/DDBJ databases">
        <title>Draft genome sequece of Microseira wollei NIES-4236.</title>
        <authorList>
            <person name="Yamaguchi H."/>
            <person name="Suzuki S."/>
            <person name="Kawachi M."/>
        </authorList>
    </citation>
    <scope>NUCLEOTIDE SEQUENCE</scope>
    <source>
        <strain evidence="3">NIES-4236</strain>
    </source>
</reference>
<dbReference type="EMBL" id="BLAY01000211">
    <property type="protein sequence ID" value="GET43278.1"/>
    <property type="molecule type" value="Genomic_DNA"/>
</dbReference>
<feature type="domain" description="CHAT" evidence="2">
    <location>
        <begin position="581"/>
        <end position="849"/>
    </location>
</feature>
<dbReference type="AlphaFoldDB" id="A0AAV3XLS5"/>
<dbReference type="Gene3D" id="1.25.40.10">
    <property type="entry name" value="Tetratricopeptide repeat domain"/>
    <property type="match status" value="3"/>
</dbReference>
<organism evidence="3 4">
    <name type="scientific">Microseira wollei NIES-4236</name>
    <dbReference type="NCBI Taxonomy" id="2530354"/>
    <lineage>
        <taxon>Bacteria</taxon>
        <taxon>Bacillati</taxon>
        <taxon>Cyanobacteriota</taxon>
        <taxon>Cyanophyceae</taxon>
        <taxon>Oscillatoriophycideae</taxon>
        <taxon>Aerosakkonematales</taxon>
        <taxon>Aerosakkonemataceae</taxon>
        <taxon>Microseira</taxon>
    </lineage>
</organism>
<dbReference type="InterPro" id="IPR024983">
    <property type="entry name" value="CHAT_dom"/>
</dbReference>
<keyword evidence="1" id="KW-0802">TPR repeat</keyword>
<gene>
    <name evidence="3" type="ORF">MiSe_81000</name>
</gene>
<feature type="repeat" description="TPR" evidence="1">
    <location>
        <begin position="86"/>
        <end position="119"/>
    </location>
</feature>
<dbReference type="Pfam" id="PF13424">
    <property type="entry name" value="TPR_12"/>
    <property type="match status" value="1"/>
</dbReference>
<dbReference type="InterPro" id="IPR019734">
    <property type="entry name" value="TPR_rpt"/>
</dbReference>
<evidence type="ECO:0000313" key="4">
    <source>
        <dbReference type="Proteomes" id="UP001050975"/>
    </source>
</evidence>
<protein>
    <submittedName>
        <fullName evidence="3">TPR repeat protein</fullName>
    </submittedName>
</protein>
<name>A0AAV3XLS5_9CYAN</name>
<evidence type="ECO:0000256" key="1">
    <source>
        <dbReference type="PROSITE-ProRule" id="PRU00339"/>
    </source>
</evidence>
<dbReference type="InterPro" id="IPR011990">
    <property type="entry name" value="TPR-like_helical_dom_sf"/>
</dbReference>
<dbReference type="PROSITE" id="PS50005">
    <property type="entry name" value="TPR"/>
    <property type="match status" value="1"/>
</dbReference>
<dbReference type="SUPFAM" id="SSF48452">
    <property type="entry name" value="TPR-like"/>
    <property type="match status" value="3"/>
</dbReference>
<accession>A0AAV3XLS5</accession>
<dbReference type="PANTHER" id="PTHR10098">
    <property type="entry name" value="RAPSYN-RELATED"/>
    <property type="match status" value="1"/>
</dbReference>
<keyword evidence="4" id="KW-1185">Reference proteome</keyword>
<dbReference type="Proteomes" id="UP001050975">
    <property type="component" value="Unassembled WGS sequence"/>
</dbReference>
<evidence type="ECO:0000259" key="2">
    <source>
        <dbReference type="Pfam" id="PF12770"/>
    </source>
</evidence>